<accession>A0A8I3AGS8</accession>
<dbReference type="AlphaFoldDB" id="A0A8I3AGS8"/>
<evidence type="ECO:0000313" key="2">
    <source>
        <dbReference type="Proteomes" id="UP000683000"/>
    </source>
</evidence>
<dbReference type="Proteomes" id="UP000683000">
    <property type="component" value="Unassembled WGS sequence"/>
</dbReference>
<dbReference type="EMBL" id="JAGFBS010000001">
    <property type="protein sequence ID" value="KAG6381890.1"/>
    <property type="molecule type" value="Genomic_DNA"/>
</dbReference>
<organism evidence="1 2">
    <name type="scientific">Boletus reticuloceps</name>
    <dbReference type="NCBI Taxonomy" id="495285"/>
    <lineage>
        <taxon>Eukaryota</taxon>
        <taxon>Fungi</taxon>
        <taxon>Dikarya</taxon>
        <taxon>Basidiomycota</taxon>
        <taxon>Agaricomycotina</taxon>
        <taxon>Agaricomycetes</taxon>
        <taxon>Agaricomycetidae</taxon>
        <taxon>Boletales</taxon>
        <taxon>Boletineae</taxon>
        <taxon>Boletaceae</taxon>
        <taxon>Boletoideae</taxon>
        <taxon>Boletus</taxon>
    </lineage>
</organism>
<proteinExistence type="predicted"/>
<reference evidence="1" key="1">
    <citation type="submission" date="2021-03" db="EMBL/GenBank/DDBJ databases">
        <title>Evolutionary innovations through gain and loss of genes in the ectomycorrhizal Boletales.</title>
        <authorList>
            <person name="Wu G."/>
            <person name="Miyauchi S."/>
            <person name="Morin E."/>
            <person name="Yang Z.-L."/>
            <person name="Xu J."/>
            <person name="Martin F.M."/>
        </authorList>
    </citation>
    <scope>NUCLEOTIDE SEQUENCE</scope>
    <source>
        <strain evidence="1">BR01</strain>
    </source>
</reference>
<protein>
    <submittedName>
        <fullName evidence="1">Uncharacterized protein</fullName>
    </submittedName>
</protein>
<sequence length="248" mass="27552">MSIAFPFYHPSLSVCSPHFAGQVLPEIVPREDAQALCDLIAHVHSASDPFDIERCLRKLALAWEDYYLPKFPVPFFQVRVADVRATGGSLSTALGLYEEVLHSIVVGPQGASFASFVSKLRSQAHGDAAKEAMKSDSLRFFQNWKPARAFANPFSWPMLPACAPDILNSWRMSTNQRQLLNYNWLQALHLDQCCELVPESVEALTRYGFIPSLVRFAPGSDVNDPEVLVNLLLDLDEACALSLSPTED</sequence>
<keyword evidence="2" id="KW-1185">Reference proteome</keyword>
<evidence type="ECO:0000313" key="1">
    <source>
        <dbReference type="EMBL" id="KAG6381890.1"/>
    </source>
</evidence>
<dbReference type="OrthoDB" id="439046at2759"/>
<gene>
    <name evidence="1" type="ORF">JVT61DRAFT_507</name>
</gene>
<name>A0A8I3AGS8_9AGAM</name>
<comment type="caution">
    <text evidence="1">The sequence shown here is derived from an EMBL/GenBank/DDBJ whole genome shotgun (WGS) entry which is preliminary data.</text>
</comment>